<dbReference type="Pfam" id="PF01370">
    <property type="entry name" value="Epimerase"/>
    <property type="match status" value="1"/>
</dbReference>
<keyword evidence="3" id="KW-1185">Reference proteome</keyword>
<dbReference type="InterPro" id="IPR001509">
    <property type="entry name" value="Epimerase_deHydtase"/>
</dbReference>
<organism evidence="2 3">
    <name type="scientific">Amnibacterium soli</name>
    <dbReference type="NCBI Taxonomy" id="1282736"/>
    <lineage>
        <taxon>Bacteria</taxon>
        <taxon>Bacillati</taxon>
        <taxon>Actinomycetota</taxon>
        <taxon>Actinomycetes</taxon>
        <taxon>Micrococcales</taxon>
        <taxon>Microbacteriaceae</taxon>
        <taxon>Amnibacterium</taxon>
    </lineage>
</organism>
<dbReference type="InterPro" id="IPR036291">
    <property type="entry name" value="NAD(P)-bd_dom_sf"/>
</dbReference>
<dbReference type="Proteomes" id="UP001500121">
    <property type="component" value="Unassembled WGS sequence"/>
</dbReference>
<gene>
    <name evidence="2" type="ORF">GCM10025783_12270</name>
</gene>
<reference evidence="3" key="1">
    <citation type="journal article" date="2019" name="Int. J. Syst. Evol. Microbiol.">
        <title>The Global Catalogue of Microorganisms (GCM) 10K type strain sequencing project: providing services to taxonomists for standard genome sequencing and annotation.</title>
        <authorList>
            <consortium name="The Broad Institute Genomics Platform"/>
            <consortium name="The Broad Institute Genome Sequencing Center for Infectious Disease"/>
            <person name="Wu L."/>
            <person name="Ma J."/>
        </authorList>
    </citation>
    <scope>NUCLEOTIDE SEQUENCE [LARGE SCALE GENOMIC DNA]</scope>
    <source>
        <strain evidence="3">JCM 19015</strain>
    </source>
</reference>
<evidence type="ECO:0000259" key="1">
    <source>
        <dbReference type="Pfam" id="PF01370"/>
    </source>
</evidence>
<dbReference type="PANTHER" id="PTHR48079">
    <property type="entry name" value="PROTEIN YEEZ"/>
    <property type="match status" value="1"/>
</dbReference>
<comment type="caution">
    <text evidence="2">The sequence shown here is derived from an EMBL/GenBank/DDBJ whole genome shotgun (WGS) entry which is preliminary data.</text>
</comment>
<dbReference type="EMBL" id="BAABLP010000002">
    <property type="protein sequence ID" value="GAA4742435.1"/>
    <property type="molecule type" value="Genomic_DNA"/>
</dbReference>
<dbReference type="InterPro" id="IPR051783">
    <property type="entry name" value="NAD(P)-dependent_oxidoreduct"/>
</dbReference>
<protein>
    <recommendedName>
        <fullName evidence="1">NAD-dependent epimerase/dehydratase domain-containing protein</fullName>
    </recommendedName>
</protein>
<accession>A0ABP8YXL7</accession>
<evidence type="ECO:0000313" key="2">
    <source>
        <dbReference type="EMBL" id="GAA4742435.1"/>
    </source>
</evidence>
<evidence type="ECO:0000313" key="3">
    <source>
        <dbReference type="Proteomes" id="UP001500121"/>
    </source>
</evidence>
<dbReference type="PANTHER" id="PTHR48079:SF6">
    <property type="entry name" value="NAD(P)-BINDING DOMAIN-CONTAINING PROTEIN-RELATED"/>
    <property type="match status" value="1"/>
</dbReference>
<sequence length="306" mass="32475">MRVVVAGATGTIGRPLVEQLVAAGHDVVGITRRADAVSPLWAGAIVADALDRAALLAASEGVRADAVIHELTAIDGLPLRRRDLDATNRLRIEGTSNLLGLAAAVGAHRMVTQSFLGGYGFVERGAEPIAEGAPFGVPSAARPEVRPVVEALKAAERLTRAMPGIEGVNLRYGFFYDARSLRATAARLRRRALPVPRRGGGVHSYVWVPDAAGATVAALERGAADQAYNVCDDRPVAWNDFYDTAARVLGAPRPLRVPDAVFRATPYARQVLRSSIPMSNAKARQRLGWVPAAPTIEEGFALALGR</sequence>
<dbReference type="Gene3D" id="3.40.50.720">
    <property type="entry name" value="NAD(P)-binding Rossmann-like Domain"/>
    <property type="match status" value="1"/>
</dbReference>
<dbReference type="SUPFAM" id="SSF51735">
    <property type="entry name" value="NAD(P)-binding Rossmann-fold domains"/>
    <property type="match status" value="1"/>
</dbReference>
<dbReference type="RefSeq" id="WP_345480150.1">
    <property type="nucleotide sequence ID" value="NZ_BAABLP010000002.1"/>
</dbReference>
<name>A0ABP8YXL7_9MICO</name>
<proteinExistence type="predicted"/>
<feature type="domain" description="NAD-dependent epimerase/dehydratase" evidence="1">
    <location>
        <begin position="3"/>
        <end position="231"/>
    </location>
</feature>